<dbReference type="EnsemblMetazoa" id="ACUA013532-RA">
    <property type="protein sequence ID" value="ACUA013532-PA"/>
    <property type="gene ID" value="ACUA013532"/>
</dbReference>
<organism evidence="2 3">
    <name type="scientific">Anopheles culicifacies</name>
    <dbReference type="NCBI Taxonomy" id="139723"/>
    <lineage>
        <taxon>Eukaryota</taxon>
        <taxon>Metazoa</taxon>
        <taxon>Ecdysozoa</taxon>
        <taxon>Arthropoda</taxon>
        <taxon>Hexapoda</taxon>
        <taxon>Insecta</taxon>
        <taxon>Pterygota</taxon>
        <taxon>Neoptera</taxon>
        <taxon>Endopterygota</taxon>
        <taxon>Diptera</taxon>
        <taxon>Nematocera</taxon>
        <taxon>Culicoidea</taxon>
        <taxon>Culicidae</taxon>
        <taxon>Anophelinae</taxon>
        <taxon>Anopheles</taxon>
        <taxon>culicifacies species complex</taxon>
    </lineage>
</organism>
<evidence type="ECO:0000256" key="1">
    <source>
        <dbReference type="SAM" id="MobiDB-lite"/>
    </source>
</evidence>
<feature type="compositionally biased region" description="Acidic residues" evidence="1">
    <location>
        <begin position="30"/>
        <end position="39"/>
    </location>
</feature>
<evidence type="ECO:0000313" key="2">
    <source>
        <dbReference type="EnsemblMetazoa" id="ACUA013532-PA"/>
    </source>
</evidence>
<dbReference type="EMBL" id="AXCM01023852">
    <property type="status" value="NOT_ANNOTATED_CDS"/>
    <property type="molecule type" value="Genomic_DNA"/>
</dbReference>
<evidence type="ECO:0000313" key="3">
    <source>
        <dbReference type="Proteomes" id="UP000075883"/>
    </source>
</evidence>
<feature type="region of interest" description="Disordered" evidence="1">
    <location>
        <begin position="28"/>
        <end position="71"/>
    </location>
</feature>
<sequence>MVDPVIEETRIVKPGKKANVSVHTVFYDSDGSDGSDGSDDSGGSGQFRRFRKDPSVLDGSGRFQTVPDDSGRFRTIPDASTWNLRFLFLGIGTGITPVGTG</sequence>
<protein>
    <submittedName>
        <fullName evidence="2">Uncharacterized protein</fullName>
    </submittedName>
</protein>
<reference evidence="3" key="1">
    <citation type="submission" date="2013-09" db="EMBL/GenBank/DDBJ databases">
        <title>The Genome Sequence of Anopheles culicifacies species A.</title>
        <authorList>
            <consortium name="The Broad Institute Genomics Platform"/>
            <person name="Neafsey D.E."/>
            <person name="Besansky N."/>
            <person name="Howell P."/>
            <person name="Walton C."/>
            <person name="Young S.K."/>
            <person name="Zeng Q."/>
            <person name="Gargeya S."/>
            <person name="Fitzgerald M."/>
            <person name="Haas B."/>
            <person name="Abouelleil A."/>
            <person name="Allen A.W."/>
            <person name="Alvarado L."/>
            <person name="Arachchi H.M."/>
            <person name="Berlin A.M."/>
            <person name="Chapman S.B."/>
            <person name="Gainer-Dewar J."/>
            <person name="Goldberg J."/>
            <person name="Griggs A."/>
            <person name="Gujja S."/>
            <person name="Hansen M."/>
            <person name="Howarth C."/>
            <person name="Imamovic A."/>
            <person name="Ireland A."/>
            <person name="Larimer J."/>
            <person name="McCowan C."/>
            <person name="Murphy C."/>
            <person name="Pearson M."/>
            <person name="Poon T.W."/>
            <person name="Priest M."/>
            <person name="Roberts A."/>
            <person name="Saif S."/>
            <person name="Shea T."/>
            <person name="Sisk P."/>
            <person name="Sykes S."/>
            <person name="Wortman J."/>
            <person name="Nusbaum C."/>
            <person name="Birren B."/>
        </authorList>
    </citation>
    <scope>NUCLEOTIDE SEQUENCE [LARGE SCALE GENOMIC DNA]</scope>
    <source>
        <strain evidence="3">A-37</strain>
    </source>
</reference>
<dbReference type="Proteomes" id="UP000075883">
    <property type="component" value="Unassembled WGS sequence"/>
</dbReference>
<name>A0A182MAJ2_9DIPT</name>
<proteinExistence type="predicted"/>
<dbReference type="VEuPathDB" id="VectorBase:ACUA013532"/>
<dbReference type="AlphaFoldDB" id="A0A182MAJ2"/>
<accession>A0A182MAJ2</accession>
<keyword evidence="3" id="KW-1185">Reference proteome</keyword>
<reference evidence="2" key="2">
    <citation type="submission" date="2020-05" db="UniProtKB">
        <authorList>
            <consortium name="EnsemblMetazoa"/>
        </authorList>
    </citation>
    <scope>IDENTIFICATION</scope>
    <source>
        <strain evidence="2">A-37</strain>
    </source>
</reference>